<protein>
    <submittedName>
        <fullName evidence="1">Uncharacterized protein</fullName>
    </submittedName>
</protein>
<name>G9ZEE7_9GAMM</name>
<evidence type="ECO:0000313" key="1">
    <source>
        <dbReference type="EMBL" id="EHM54659.1"/>
    </source>
</evidence>
<organism evidence="1 2">
    <name type="scientific">Cardiobacterium valvarum F0432</name>
    <dbReference type="NCBI Taxonomy" id="797473"/>
    <lineage>
        <taxon>Bacteria</taxon>
        <taxon>Pseudomonadati</taxon>
        <taxon>Pseudomonadota</taxon>
        <taxon>Gammaproteobacteria</taxon>
        <taxon>Cardiobacteriales</taxon>
        <taxon>Cardiobacteriaceae</taxon>
        <taxon>Cardiobacterium</taxon>
    </lineage>
</organism>
<comment type="caution">
    <text evidence="1">The sequence shown here is derived from an EMBL/GenBank/DDBJ whole genome shotgun (WGS) entry which is preliminary data.</text>
</comment>
<proteinExistence type="predicted"/>
<dbReference type="STRING" id="797473.HMPREF9080_01133"/>
<dbReference type="AlphaFoldDB" id="G9ZEE7"/>
<sequence>MIHKIFSAGGWFLFSMTNQLVYAIFMPTGSGIRRRKQPYRRCSRP</sequence>
<accession>G9ZEE7</accession>
<gene>
    <name evidence="1" type="ORF">HMPREF9080_01133</name>
</gene>
<reference evidence="1 2" key="1">
    <citation type="submission" date="2011-08" db="EMBL/GenBank/DDBJ databases">
        <authorList>
            <person name="Weinstock G."/>
            <person name="Sodergren E."/>
            <person name="Clifton S."/>
            <person name="Fulton L."/>
            <person name="Fulton B."/>
            <person name="Courtney L."/>
            <person name="Fronick C."/>
            <person name="Harrison M."/>
            <person name="Strong C."/>
            <person name="Farmer C."/>
            <person name="Delahaunty K."/>
            <person name="Markovic C."/>
            <person name="Hall O."/>
            <person name="Minx P."/>
            <person name="Tomlinson C."/>
            <person name="Mitreva M."/>
            <person name="Hou S."/>
            <person name="Chen J."/>
            <person name="Wollam A."/>
            <person name="Pepin K.H."/>
            <person name="Johnson M."/>
            <person name="Bhonagiri V."/>
            <person name="Zhang X."/>
            <person name="Suruliraj S."/>
            <person name="Warren W."/>
            <person name="Chinwalla A."/>
            <person name="Mardis E.R."/>
            <person name="Wilson R.K."/>
        </authorList>
    </citation>
    <scope>NUCLEOTIDE SEQUENCE [LARGE SCALE GENOMIC DNA]</scope>
    <source>
        <strain evidence="1 2">F0432</strain>
    </source>
</reference>
<evidence type="ECO:0000313" key="2">
    <source>
        <dbReference type="Proteomes" id="UP000004750"/>
    </source>
</evidence>
<dbReference type="Proteomes" id="UP000004750">
    <property type="component" value="Unassembled WGS sequence"/>
</dbReference>
<dbReference type="EMBL" id="AGCM01000063">
    <property type="protein sequence ID" value="EHM54659.1"/>
    <property type="molecule type" value="Genomic_DNA"/>
</dbReference>
<dbReference type="HOGENOM" id="CLU_3197603_0_0_6"/>